<feature type="compositionally biased region" description="Basic and acidic residues" evidence="4">
    <location>
        <begin position="313"/>
        <end position="340"/>
    </location>
</feature>
<dbReference type="Proteomes" id="UP001375240">
    <property type="component" value="Unassembled WGS sequence"/>
</dbReference>
<evidence type="ECO:0000256" key="4">
    <source>
        <dbReference type="SAM" id="MobiDB-lite"/>
    </source>
</evidence>
<keyword evidence="7" id="KW-1185">Reference proteome</keyword>
<dbReference type="AlphaFoldDB" id="A0AAV9U4I6"/>
<evidence type="ECO:0000256" key="1">
    <source>
        <dbReference type="ARBA" id="ARBA00005664"/>
    </source>
</evidence>
<accession>A0AAV9U4I6</accession>
<comment type="caution">
    <text evidence="6">The sequence shown here is derived from an EMBL/GenBank/DDBJ whole genome shotgun (WGS) entry which is preliminary data.</text>
</comment>
<gene>
    <name evidence="6" type="ORF">TWF696_002940</name>
</gene>
<dbReference type="GO" id="GO:0016757">
    <property type="term" value="F:glycosyltransferase activity"/>
    <property type="evidence" value="ECO:0007669"/>
    <property type="project" value="UniProtKB-KW"/>
</dbReference>
<keyword evidence="2" id="KW-0328">Glycosyltransferase</keyword>
<dbReference type="EMBL" id="JAVHNQ010000014">
    <property type="protein sequence ID" value="KAK6332923.1"/>
    <property type="molecule type" value="Genomic_DNA"/>
</dbReference>
<name>A0AAV9U4I6_9PEZI</name>
<feature type="transmembrane region" description="Helical" evidence="5">
    <location>
        <begin position="15"/>
        <end position="35"/>
    </location>
</feature>
<dbReference type="InterPro" id="IPR029044">
    <property type="entry name" value="Nucleotide-diphossugar_trans"/>
</dbReference>
<dbReference type="PANTHER" id="PTHR31306:SF8">
    <property type="entry name" value="GLYCOSYLTRANSFERASE FAMILY 34 PROTEIN"/>
    <property type="match status" value="1"/>
</dbReference>
<comment type="similarity">
    <text evidence="1">Belongs to the glycosyltransferase 34 family.</text>
</comment>
<dbReference type="Pfam" id="PF05637">
    <property type="entry name" value="Glyco_transf_34"/>
    <property type="match status" value="1"/>
</dbReference>
<dbReference type="PANTHER" id="PTHR31306">
    <property type="entry name" value="ALPHA-1,6-MANNOSYLTRANSFERASE MNN11-RELATED"/>
    <property type="match status" value="1"/>
</dbReference>
<evidence type="ECO:0000256" key="5">
    <source>
        <dbReference type="SAM" id="Phobius"/>
    </source>
</evidence>
<sequence length="340" mass="38794">MVTLIMTRDPCLSKVVRIFGIAAVVWLLFTTFQLWQGRPAGQLTDLAKLSTKIVSTNDDKSVQEPPQSKIAKVCMLYYENVTESTIALESAIASHNAHNDRHHYRSYLLRKGILSGFYSKPAYMTTIILEELIKPPEERLEWLVWHDADLVLMNSEIPLEAFLPPPGFEHIHLIATNDLGGLNNGVFFIRINEWSVLLLTALTAYRTYHPGFSSVNEDQVVMDEIIQLDEWKGHVVHVPQRWFNSYHDFGKDADVPPSGIGQGGGAGVIRCSLSQNQSDEEIAEYWAKDAKREEKIQKTFHMRQRILESVGSETDRARDKDLEEIRTRMAGESTKRSRRR</sequence>
<proteinExistence type="inferred from homology"/>
<keyword evidence="5" id="KW-1133">Transmembrane helix</keyword>
<keyword evidence="5" id="KW-0812">Transmembrane</keyword>
<evidence type="ECO:0000313" key="6">
    <source>
        <dbReference type="EMBL" id="KAK6332923.1"/>
    </source>
</evidence>
<dbReference type="GO" id="GO:0006487">
    <property type="term" value="P:protein N-linked glycosylation"/>
    <property type="evidence" value="ECO:0007669"/>
    <property type="project" value="TreeGrafter"/>
</dbReference>
<protein>
    <recommendedName>
        <fullName evidence="8">Galactosyl transferase GMA12/MNN10 family protein</fullName>
    </recommendedName>
</protein>
<evidence type="ECO:0008006" key="8">
    <source>
        <dbReference type="Google" id="ProtNLM"/>
    </source>
</evidence>
<evidence type="ECO:0000256" key="3">
    <source>
        <dbReference type="ARBA" id="ARBA00022679"/>
    </source>
</evidence>
<evidence type="ECO:0000313" key="7">
    <source>
        <dbReference type="Proteomes" id="UP001375240"/>
    </source>
</evidence>
<keyword evidence="5" id="KW-0472">Membrane</keyword>
<dbReference type="GO" id="GO:0000139">
    <property type="term" value="C:Golgi membrane"/>
    <property type="evidence" value="ECO:0007669"/>
    <property type="project" value="TreeGrafter"/>
</dbReference>
<feature type="region of interest" description="Disordered" evidence="4">
    <location>
        <begin position="309"/>
        <end position="340"/>
    </location>
</feature>
<keyword evidence="3" id="KW-0808">Transferase</keyword>
<reference evidence="6 7" key="1">
    <citation type="submission" date="2019-10" db="EMBL/GenBank/DDBJ databases">
        <authorList>
            <person name="Palmer J.M."/>
        </authorList>
    </citation>
    <scope>NUCLEOTIDE SEQUENCE [LARGE SCALE GENOMIC DNA]</scope>
    <source>
        <strain evidence="6 7">TWF696</strain>
    </source>
</reference>
<organism evidence="6 7">
    <name type="scientific">Orbilia brochopaga</name>
    <dbReference type="NCBI Taxonomy" id="3140254"/>
    <lineage>
        <taxon>Eukaryota</taxon>
        <taxon>Fungi</taxon>
        <taxon>Dikarya</taxon>
        <taxon>Ascomycota</taxon>
        <taxon>Pezizomycotina</taxon>
        <taxon>Orbiliomycetes</taxon>
        <taxon>Orbiliales</taxon>
        <taxon>Orbiliaceae</taxon>
        <taxon>Orbilia</taxon>
    </lineage>
</organism>
<dbReference type="InterPro" id="IPR008630">
    <property type="entry name" value="Glyco_trans_34"/>
</dbReference>
<evidence type="ECO:0000256" key="2">
    <source>
        <dbReference type="ARBA" id="ARBA00022676"/>
    </source>
</evidence>
<dbReference type="Gene3D" id="3.90.550.10">
    <property type="entry name" value="Spore Coat Polysaccharide Biosynthesis Protein SpsA, Chain A"/>
    <property type="match status" value="1"/>
</dbReference>